<dbReference type="EMBL" id="CM039438">
    <property type="protein sequence ID" value="KAI4301048.1"/>
    <property type="molecule type" value="Genomic_DNA"/>
</dbReference>
<gene>
    <name evidence="1" type="ORF">L6164_034367</name>
</gene>
<evidence type="ECO:0000313" key="1">
    <source>
        <dbReference type="EMBL" id="KAI4301048.1"/>
    </source>
</evidence>
<accession>A0ACB9KVC9</accession>
<reference evidence="1 2" key="1">
    <citation type="journal article" date="2022" name="DNA Res.">
        <title>Chromosomal-level genome assembly of the orchid tree Bauhinia variegata (Leguminosae; Cercidoideae) supports the allotetraploid origin hypothesis of Bauhinia.</title>
        <authorList>
            <person name="Zhong Y."/>
            <person name="Chen Y."/>
            <person name="Zheng D."/>
            <person name="Pang J."/>
            <person name="Liu Y."/>
            <person name="Luo S."/>
            <person name="Meng S."/>
            <person name="Qian L."/>
            <person name="Wei D."/>
            <person name="Dai S."/>
            <person name="Zhou R."/>
        </authorList>
    </citation>
    <scope>NUCLEOTIDE SEQUENCE [LARGE SCALE GENOMIC DNA]</scope>
    <source>
        <strain evidence="1">BV-YZ2020</strain>
    </source>
</reference>
<organism evidence="1 2">
    <name type="scientific">Bauhinia variegata</name>
    <name type="common">Purple orchid tree</name>
    <name type="synonym">Phanera variegata</name>
    <dbReference type="NCBI Taxonomy" id="167791"/>
    <lineage>
        <taxon>Eukaryota</taxon>
        <taxon>Viridiplantae</taxon>
        <taxon>Streptophyta</taxon>
        <taxon>Embryophyta</taxon>
        <taxon>Tracheophyta</taxon>
        <taxon>Spermatophyta</taxon>
        <taxon>Magnoliopsida</taxon>
        <taxon>eudicotyledons</taxon>
        <taxon>Gunneridae</taxon>
        <taxon>Pentapetalae</taxon>
        <taxon>rosids</taxon>
        <taxon>fabids</taxon>
        <taxon>Fabales</taxon>
        <taxon>Fabaceae</taxon>
        <taxon>Cercidoideae</taxon>
        <taxon>Cercideae</taxon>
        <taxon>Bauhiniinae</taxon>
        <taxon>Bauhinia</taxon>
    </lineage>
</organism>
<dbReference type="Proteomes" id="UP000828941">
    <property type="component" value="Chromosome 13"/>
</dbReference>
<comment type="caution">
    <text evidence="1">The sequence shown here is derived from an EMBL/GenBank/DDBJ whole genome shotgun (WGS) entry which is preliminary data.</text>
</comment>
<keyword evidence="2" id="KW-1185">Reference proteome</keyword>
<proteinExistence type="predicted"/>
<sequence length="116" mass="12694">MRVTEKCDVYSFGVVALEIMMGKHPGDLLASLSSSLMMDLQMLLKDEIDQRLRPPSGELAKAVALVVTIALACTRNAPDSRPTMRYVAQELSANKLACFSEPFGMLTLTKLAGFQK</sequence>
<name>A0ACB9KVC9_BAUVA</name>
<evidence type="ECO:0000313" key="2">
    <source>
        <dbReference type="Proteomes" id="UP000828941"/>
    </source>
</evidence>
<protein>
    <submittedName>
        <fullName evidence="1">Uncharacterized protein</fullName>
    </submittedName>
</protein>